<evidence type="ECO:0000313" key="1">
    <source>
        <dbReference type="EMBL" id="QKJ27100.1"/>
    </source>
</evidence>
<dbReference type="EMBL" id="CP054051">
    <property type="protein sequence ID" value="QKJ27100.1"/>
    <property type="molecule type" value="Genomic_DNA"/>
</dbReference>
<dbReference type="KEGG" id="acib:ACBT_1191"/>
<reference evidence="1 4" key="2">
    <citation type="submission" date="2020-05" db="EMBL/GenBank/DDBJ databases">
        <title>Complete genome sequencing of Campylobacter and Arcobacter type strains.</title>
        <authorList>
            <person name="Miller W.G."/>
            <person name="Yee E."/>
        </authorList>
    </citation>
    <scope>NUCLEOTIDE SEQUENCE [LARGE SCALE GENOMIC DNA]</scope>
    <source>
        <strain evidence="1 4">LMG 21996</strain>
    </source>
</reference>
<dbReference type="OrthoDB" id="5365779at2"/>
<dbReference type="AlphaFoldDB" id="A0A5J6RL35"/>
<gene>
    <name evidence="1" type="ORF">ACBT_1191</name>
    <name evidence="2" type="ORF">FE247_09255</name>
</gene>
<proteinExistence type="predicted"/>
<reference evidence="2 3" key="1">
    <citation type="submission" date="2019-05" db="EMBL/GenBank/DDBJ databases">
        <title>Arcobacter cibarius and Arcobacter thereius providing challenges in identification an antibiotic susceptibility and Quinolone resistance.</title>
        <authorList>
            <person name="Busch A."/>
            <person name="Hanel I."/>
            <person name="Hotzel H."/>
            <person name="Tomaso H."/>
        </authorList>
    </citation>
    <scope>NUCLEOTIDE SEQUENCE [LARGE SCALE GENOMIC DNA]</scope>
    <source>
        <strain evidence="2 3">16CS0831-2</strain>
    </source>
</reference>
<organism evidence="1 4">
    <name type="scientific">Aliarcobacter cibarius</name>
    <dbReference type="NCBI Taxonomy" id="255507"/>
    <lineage>
        <taxon>Bacteria</taxon>
        <taxon>Pseudomonadati</taxon>
        <taxon>Campylobacterota</taxon>
        <taxon>Epsilonproteobacteria</taxon>
        <taxon>Campylobacterales</taxon>
        <taxon>Arcobacteraceae</taxon>
        <taxon>Aliarcobacter</taxon>
    </lineage>
</organism>
<dbReference type="STRING" id="1442598.GCA_000522465_01246"/>
<dbReference type="EMBL" id="VBUC01000026">
    <property type="protein sequence ID" value="TLS96904.1"/>
    <property type="molecule type" value="Genomic_DNA"/>
</dbReference>
<protein>
    <submittedName>
        <fullName evidence="1">Uncharacterized protein</fullName>
    </submittedName>
</protein>
<dbReference type="Proteomes" id="UP000305417">
    <property type="component" value="Unassembled WGS sequence"/>
</dbReference>
<evidence type="ECO:0000313" key="2">
    <source>
        <dbReference type="EMBL" id="TLS96904.1"/>
    </source>
</evidence>
<dbReference type="RefSeq" id="WP_024775359.1">
    <property type="nucleotide sequence ID" value="NZ_CP043857.1"/>
</dbReference>
<sequence length="66" mass="7798">MTLEEEKIFIDKLKETILPVAIYLNENEIKRIIENVENSNENLPAGFGKMLYEQIIILKYNRLSEK</sequence>
<keyword evidence="3" id="KW-1185">Reference proteome</keyword>
<name>A0A5J6RL35_9BACT</name>
<accession>A0A5J6RL35</accession>
<dbReference type="Proteomes" id="UP000509513">
    <property type="component" value="Chromosome"/>
</dbReference>
<evidence type="ECO:0000313" key="3">
    <source>
        <dbReference type="Proteomes" id="UP000305417"/>
    </source>
</evidence>
<evidence type="ECO:0000313" key="4">
    <source>
        <dbReference type="Proteomes" id="UP000509513"/>
    </source>
</evidence>